<reference evidence="2 3" key="1">
    <citation type="submission" date="2015-11" db="EMBL/GenBank/DDBJ databases">
        <title>Genome-wide analysis reveals the secondary metabolome in Streptomyces kanasensis ZX01.</title>
        <authorList>
            <person name="Zhang G."/>
            <person name="Han L."/>
            <person name="Feng J."/>
            <person name="Zhang X."/>
        </authorList>
    </citation>
    <scope>NUCLEOTIDE SEQUENCE [LARGE SCALE GENOMIC DNA]</scope>
    <source>
        <strain evidence="2 3">ZX01</strain>
    </source>
</reference>
<feature type="compositionally biased region" description="Basic and acidic residues" evidence="1">
    <location>
        <begin position="1"/>
        <end position="12"/>
    </location>
</feature>
<dbReference type="OrthoDB" id="4246507at2"/>
<name>A0A100Y667_9ACTN</name>
<dbReference type="RefSeq" id="WP_157901852.1">
    <property type="nucleotide sequence ID" value="NZ_LNSV01000027.1"/>
</dbReference>
<dbReference type="Proteomes" id="UP000054011">
    <property type="component" value="Unassembled WGS sequence"/>
</dbReference>
<proteinExistence type="predicted"/>
<sequence>MSALDRARRLLDEPPPPQVPGQLAADLPALPRPHPPLVCDVPQPRHDGRVRPYPCGPRCDHHAPRPRPAG</sequence>
<keyword evidence="3" id="KW-1185">Reference proteome</keyword>
<feature type="region of interest" description="Disordered" evidence="1">
    <location>
        <begin position="1"/>
        <end position="70"/>
    </location>
</feature>
<accession>A0A100Y667</accession>
<organism evidence="2 3">
    <name type="scientific">Streptomyces kanasensis</name>
    <dbReference type="NCBI Taxonomy" id="936756"/>
    <lineage>
        <taxon>Bacteria</taxon>
        <taxon>Bacillati</taxon>
        <taxon>Actinomycetota</taxon>
        <taxon>Actinomycetes</taxon>
        <taxon>Kitasatosporales</taxon>
        <taxon>Streptomycetaceae</taxon>
        <taxon>Streptomyces</taxon>
    </lineage>
</organism>
<gene>
    <name evidence="2" type="ORF">ATE80_13170</name>
</gene>
<comment type="caution">
    <text evidence="2">The sequence shown here is derived from an EMBL/GenBank/DDBJ whole genome shotgun (WGS) entry which is preliminary data.</text>
</comment>
<dbReference type="STRING" id="936756.ATE80_13170"/>
<evidence type="ECO:0000256" key="1">
    <source>
        <dbReference type="SAM" id="MobiDB-lite"/>
    </source>
</evidence>
<dbReference type="AlphaFoldDB" id="A0A100Y667"/>
<evidence type="ECO:0000313" key="3">
    <source>
        <dbReference type="Proteomes" id="UP000054011"/>
    </source>
</evidence>
<dbReference type="EMBL" id="LNSV01000027">
    <property type="protein sequence ID" value="KUH38414.1"/>
    <property type="molecule type" value="Genomic_DNA"/>
</dbReference>
<protein>
    <submittedName>
        <fullName evidence="2">Uncharacterized protein</fullName>
    </submittedName>
</protein>
<evidence type="ECO:0000313" key="2">
    <source>
        <dbReference type="EMBL" id="KUH38414.1"/>
    </source>
</evidence>